<dbReference type="InterPro" id="IPR027417">
    <property type="entry name" value="P-loop_NTPase"/>
</dbReference>
<dbReference type="FunFam" id="3.40.50.300:FF:002125">
    <property type="entry name" value="ATP-dependent helicase HrpB"/>
    <property type="match status" value="1"/>
</dbReference>
<dbReference type="PANTHER" id="PTHR42690">
    <property type="entry name" value="THREONINE SYNTHASE FAMILY MEMBER"/>
    <property type="match status" value="1"/>
</dbReference>
<dbReference type="FunFam" id="3.90.1380.10:FF:000003">
    <property type="entry name" value="THR4p Threonine synthase"/>
    <property type="match status" value="1"/>
</dbReference>
<evidence type="ECO:0000259" key="10">
    <source>
        <dbReference type="PROSITE" id="PS51194"/>
    </source>
</evidence>
<dbReference type="CDD" id="cd18791">
    <property type="entry name" value="SF2_C_RHA"/>
    <property type="match status" value="1"/>
</dbReference>
<accession>A0A5J5CZD0</accession>
<reference evidence="11 12" key="1">
    <citation type="submission" date="2019-08" db="EMBL/GenBank/DDBJ databases">
        <title>A chromosome-level genome assembly, high-density linkage maps, and genome scans reveal the genomic architecture of hybrid incompatibilities underlying speciation via character displacement in darters (Percidae: Etheostominae).</title>
        <authorList>
            <person name="Moran R.L."/>
            <person name="Catchen J.M."/>
            <person name="Fuller R.C."/>
        </authorList>
    </citation>
    <scope>NUCLEOTIDE SEQUENCE [LARGE SCALE GENOMIC DNA]</scope>
    <source>
        <strain evidence="11">EspeVRDwgs_2016</strain>
        <tissue evidence="11">Muscle</tissue>
    </source>
</reference>
<dbReference type="InterPro" id="IPR036052">
    <property type="entry name" value="TrpB-like_PALP_sf"/>
</dbReference>
<feature type="compositionally biased region" description="Polar residues" evidence="9">
    <location>
        <begin position="1238"/>
        <end position="1251"/>
    </location>
</feature>
<dbReference type="Pfam" id="PF04408">
    <property type="entry name" value="WHD_HA2"/>
    <property type="match status" value="1"/>
</dbReference>
<evidence type="ECO:0000256" key="9">
    <source>
        <dbReference type="SAM" id="MobiDB-lite"/>
    </source>
</evidence>
<sequence>MQYCSTRGGVHGWDFRDVLFSGYAPDGGMFMPESVPVLSPDTLRGWRGLTYTQLVVEVASLFIPTQLIPREDLEVLVGEALSGFSVPEVLRIARLKEGLSVLELFHGNTLAFKDLAMSCTVRFLVYFLRKENRRATVLVGTSGDTGGSAIQSAKGLSGLDVVVTYPRGRITPVQEKHMITCLEDNVHVFAADGSSDDIDQPLRCLFADQELVRSHGLMSLNSVNWSRVMIQLAHFFYAYLELSAGYIVKQMGLPLKLVAMVNSNDILHRTVTSGDFSMAANVTQTLAPAIDIQDPYNMERVFWLLLGRDGASVKNMMEEFQQSHRHSLQENNRKLLSQVLSTGTVTDEGILETMRRCWEENQCYIATASPAKFQAAVQKAGLTFDLPEAVLALDKLAIRYENLERSHNWCKDWEDRLREKIQSPLTRPLLMMSSPPAKASATSLFPGSQMQPSAALDSLSMSSLLSGDLDDEGDGGRAEGEEEGLGDLEVNPYDGLPFSSRYYALLDERQKFPIWSLKQSLLEHLESHNMLLLSAPSGAGKSTQVPQWCVEYALSYEFSQGLVCCSQPYSVTASSLALHVADEMDLSLGLEVGYRVSHDDSCTADTLLRFVSDTLLLEEMMSDPLLHQYGVVVLDEIQERTVPTDVLLGLLCDVCRQRPDNFRVVLLTHPTLAPRLSAFLGPSVPHLSLDSVHTHSPPSRDQDEGTEVEEDRKVVELNRVETLYRELPSGKESAAAACHMVLDLHRRGEEGDVLVFLASAQETEECMALMEKECVALSPQLGPLRILPLHAGLGALTQRVYESNQEASTLRENDSSVGVGGSVLGAGGPGVKRKVILSDTLAEASFSLPDIRYVIDTGLQLKTVYNPQIRANSQVVRTISKHQADMRTQRVNSHLPGLCLRLYPQSLYEDGMAEAHCPGVVEENLSHLVLLLKRLDIADMGQCKFLDRPAPEALMQALEDLDYLAALDDDGNLSEVGIIMSELPLEPPLAKALIAACEYDCVDELLTIAAMLTAPSCFVTAEPSREEAAVTHWRPLMHAEGDHMTLINIYNTFIEHNQDEAWCTTNFLSHAALRLAVVIRAELLEVMQRIELPVSPPAFGCQDNCTNIKRALISGFFLKVAHDVDGSGNYLLLTHRHVSHLHPFSSYLCRQPCPNPPSWVLYHEFTISCDNCIRIATEVHPQMLVELAPQYYLGNLPSSDGKELLMELRQSLEPRPYGQDGVSDEHGRTRRDADGTGENPNQSSTDLCVVQ</sequence>
<evidence type="ECO:0000256" key="4">
    <source>
        <dbReference type="ARBA" id="ARBA00022741"/>
    </source>
</evidence>
<dbReference type="Proteomes" id="UP000327493">
    <property type="component" value="Chromosome 16"/>
</dbReference>
<dbReference type="PANTHER" id="PTHR42690:SF1">
    <property type="entry name" value="THREONINE SYNTHASE-LIKE 2"/>
    <property type="match status" value="1"/>
</dbReference>
<dbReference type="GO" id="GO:0030170">
    <property type="term" value="F:pyridoxal phosphate binding"/>
    <property type="evidence" value="ECO:0007669"/>
    <property type="project" value="TreeGrafter"/>
</dbReference>
<evidence type="ECO:0000256" key="6">
    <source>
        <dbReference type="ARBA" id="ARBA00022898"/>
    </source>
</evidence>
<dbReference type="Gene3D" id="3.40.50.300">
    <property type="entry name" value="P-loop containing nucleotide triphosphate hydrolases"/>
    <property type="match status" value="2"/>
</dbReference>
<protein>
    <recommendedName>
        <fullName evidence="10">Helicase C-terminal domain-containing protein</fullName>
    </recommendedName>
</protein>
<dbReference type="Pfam" id="PF21010">
    <property type="entry name" value="HA2_C"/>
    <property type="match status" value="1"/>
</dbReference>
<dbReference type="FunFam" id="3.40.50.300:FF:003728">
    <property type="entry name" value="DEAQ box RNA-dependent ATPase 1"/>
    <property type="match status" value="1"/>
</dbReference>
<dbReference type="AlphaFoldDB" id="A0A5J5CZD0"/>
<evidence type="ECO:0000256" key="1">
    <source>
        <dbReference type="ARBA" id="ARBA00001933"/>
    </source>
</evidence>
<dbReference type="InterPro" id="IPR014001">
    <property type="entry name" value="Helicase_ATP-bd"/>
</dbReference>
<dbReference type="Pfam" id="PF07717">
    <property type="entry name" value="OB_NTP_bind"/>
    <property type="match status" value="1"/>
</dbReference>
<comment type="similarity">
    <text evidence="3">Belongs to the threonine synthase family.</text>
</comment>
<dbReference type="InterPro" id="IPR029144">
    <property type="entry name" value="Thr_synth_N"/>
</dbReference>
<feature type="compositionally biased region" description="Basic and acidic residues" evidence="9">
    <location>
        <begin position="1223"/>
        <end position="1234"/>
    </location>
</feature>
<evidence type="ECO:0000313" key="12">
    <source>
        <dbReference type="Proteomes" id="UP000327493"/>
    </source>
</evidence>
<dbReference type="GO" id="GO:0005634">
    <property type="term" value="C:nucleus"/>
    <property type="evidence" value="ECO:0007669"/>
    <property type="project" value="UniProtKB-SubCell"/>
</dbReference>
<dbReference type="GO" id="GO:0005524">
    <property type="term" value="F:ATP binding"/>
    <property type="evidence" value="ECO:0007669"/>
    <property type="project" value="UniProtKB-KW"/>
</dbReference>
<dbReference type="PROSITE" id="PS51194">
    <property type="entry name" value="HELICASE_CTER"/>
    <property type="match status" value="1"/>
</dbReference>
<dbReference type="InterPro" id="IPR051166">
    <property type="entry name" value="Threonine_Synthase"/>
</dbReference>
<dbReference type="SMART" id="SM00487">
    <property type="entry name" value="DEXDc"/>
    <property type="match status" value="1"/>
</dbReference>
<dbReference type="InterPro" id="IPR007502">
    <property type="entry name" value="Helicase-assoc_dom"/>
</dbReference>
<dbReference type="InterPro" id="IPR011709">
    <property type="entry name" value="DEAD-box_helicase_OB_fold"/>
</dbReference>
<keyword evidence="7" id="KW-0456">Lyase</keyword>
<proteinExistence type="inferred from homology"/>
<organism evidence="11 12">
    <name type="scientific">Etheostoma spectabile</name>
    <name type="common">orangethroat darter</name>
    <dbReference type="NCBI Taxonomy" id="54343"/>
    <lineage>
        <taxon>Eukaryota</taxon>
        <taxon>Metazoa</taxon>
        <taxon>Chordata</taxon>
        <taxon>Craniata</taxon>
        <taxon>Vertebrata</taxon>
        <taxon>Euteleostomi</taxon>
        <taxon>Actinopterygii</taxon>
        <taxon>Neopterygii</taxon>
        <taxon>Teleostei</taxon>
        <taxon>Neoteleostei</taxon>
        <taxon>Acanthomorphata</taxon>
        <taxon>Eupercaria</taxon>
        <taxon>Perciformes</taxon>
        <taxon>Percoidei</taxon>
        <taxon>Percidae</taxon>
        <taxon>Etheostomatinae</taxon>
        <taxon>Etheostoma</taxon>
    </lineage>
</organism>
<evidence type="ECO:0000256" key="2">
    <source>
        <dbReference type="ARBA" id="ARBA00004123"/>
    </source>
</evidence>
<dbReference type="SUPFAM" id="SSF53686">
    <property type="entry name" value="Tryptophan synthase beta subunit-like PLP-dependent enzymes"/>
    <property type="match status" value="1"/>
</dbReference>
<comment type="caution">
    <text evidence="11">The sequence shown here is derived from an EMBL/GenBank/DDBJ whole genome shotgun (WGS) entry which is preliminary data.</text>
</comment>
<name>A0A5J5CZD0_9PERO</name>
<dbReference type="InterPro" id="IPR001650">
    <property type="entry name" value="Helicase_C-like"/>
</dbReference>
<comment type="cofactor">
    <cofactor evidence="1">
        <name>pyridoxal 5'-phosphate</name>
        <dbReference type="ChEBI" id="CHEBI:597326"/>
    </cofactor>
</comment>
<evidence type="ECO:0000256" key="3">
    <source>
        <dbReference type="ARBA" id="ARBA00005517"/>
    </source>
</evidence>
<dbReference type="SMART" id="SM00847">
    <property type="entry name" value="HA2"/>
    <property type="match status" value="1"/>
</dbReference>
<dbReference type="GO" id="GO:0046360">
    <property type="term" value="P:2-oxobutyrate biosynthetic process"/>
    <property type="evidence" value="ECO:0007669"/>
    <property type="project" value="TreeGrafter"/>
</dbReference>
<dbReference type="GO" id="GO:0009071">
    <property type="term" value="P:serine family amino acid catabolic process"/>
    <property type="evidence" value="ECO:0007669"/>
    <property type="project" value="TreeGrafter"/>
</dbReference>
<comment type="subcellular location">
    <subcellularLocation>
        <location evidence="2">Nucleus</location>
    </subcellularLocation>
</comment>
<dbReference type="EMBL" id="VOFY01000016">
    <property type="protein sequence ID" value="KAA8584681.1"/>
    <property type="molecule type" value="Genomic_DNA"/>
</dbReference>
<dbReference type="FunFam" id="1.20.120.1080:FF:000010">
    <property type="entry name" value="ATP-dependent RNA helicase DQX1 isoform X1"/>
    <property type="match status" value="1"/>
</dbReference>
<feature type="region of interest" description="Disordered" evidence="9">
    <location>
        <begin position="467"/>
        <end position="486"/>
    </location>
</feature>
<dbReference type="GO" id="GO:0016829">
    <property type="term" value="F:lyase activity"/>
    <property type="evidence" value="ECO:0007669"/>
    <property type="project" value="UniProtKB-KW"/>
</dbReference>
<keyword evidence="6" id="KW-0663">Pyridoxal phosphate</keyword>
<evidence type="ECO:0000256" key="7">
    <source>
        <dbReference type="ARBA" id="ARBA00023239"/>
    </source>
</evidence>
<dbReference type="Gene3D" id="1.20.120.1080">
    <property type="match status" value="1"/>
</dbReference>
<dbReference type="FunFam" id="3.40.50.1100:FF:000036">
    <property type="entry name" value="Threonine synthase like 2"/>
    <property type="match status" value="1"/>
</dbReference>
<keyword evidence="12" id="KW-1185">Reference proteome</keyword>
<evidence type="ECO:0000313" key="11">
    <source>
        <dbReference type="EMBL" id="KAA8584681.1"/>
    </source>
</evidence>
<evidence type="ECO:0000256" key="5">
    <source>
        <dbReference type="ARBA" id="ARBA00022840"/>
    </source>
</evidence>
<feature type="region of interest" description="Disordered" evidence="9">
    <location>
        <begin position="1213"/>
        <end position="1251"/>
    </location>
</feature>
<dbReference type="InterPro" id="IPR048333">
    <property type="entry name" value="HA2_WH"/>
</dbReference>
<dbReference type="Gene3D" id="3.90.1380.10">
    <property type="entry name" value="Threonine synthase, N-terminal domain"/>
    <property type="match status" value="1"/>
</dbReference>
<keyword evidence="8" id="KW-0539">Nucleus</keyword>
<feature type="region of interest" description="Disordered" evidence="9">
    <location>
        <begin position="690"/>
        <end position="710"/>
    </location>
</feature>
<feature type="domain" description="Helicase C-terminal" evidence="10">
    <location>
        <begin position="740"/>
        <end position="936"/>
    </location>
</feature>
<keyword evidence="5" id="KW-0067">ATP-binding</keyword>
<dbReference type="Pfam" id="PF14821">
    <property type="entry name" value="Thr_synth_N"/>
    <property type="match status" value="1"/>
</dbReference>
<dbReference type="SUPFAM" id="SSF52540">
    <property type="entry name" value="P-loop containing nucleoside triphosphate hydrolases"/>
    <property type="match status" value="1"/>
</dbReference>
<keyword evidence="4" id="KW-0547">Nucleotide-binding</keyword>
<gene>
    <name evidence="11" type="ORF">FQN60_008466</name>
</gene>
<evidence type="ECO:0000256" key="8">
    <source>
        <dbReference type="ARBA" id="ARBA00023242"/>
    </source>
</evidence>
<dbReference type="Gene3D" id="3.40.50.1100">
    <property type="match status" value="2"/>
</dbReference>
<dbReference type="InterPro" id="IPR037158">
    <property type="entry name" value="Thr_synth_N_sf"/>
</dbReference>